<proteinExistence type="predicted"/>
<accession>F4QSY1</accession>
<organism evidence="3 4">
    <name type="scientific">Asticcacaulis biprosthecium C19</name>
    <dbReference type="NCBI Taxonomy" id="715226"/>
    <lineage>
        <taxon>Bacteria</taxon>
        <taxon>Pseudomonadati</taxon>
        <taxon>Pseudomonadota</taxon>
        <taxon>Alphaproteobacteria</taxon>
        <taxon>Caulobacterales</taxon>
        <taxon>Caulobacteraceae</taxon>
        <taxon>Asticcacaulis</taxon>
    </lineage>
</organism>
<reference evidence="4" key="1">
    <citation type="submission" date="2011-03" db="EMBL/GenBank/DDBJ databases">
        <title>Draft genome sequence of Brevundimonas diminuta.</title>
        <authorList>
            <person name="Brown P.J.B."/>
            <person name="Buechlein A."/>
            <person name="Hemmerich C."/>
            <person name="Brun Y.V."/>
        </authorList>
    </citation>
    <scope>NUCLEOTIDE SEQUENCE [LARGE SCALE GENOMIC DNA]</scope>
    <source>
        <strain evidence="4">C19</strain>
    </source>
</reference>
<name>F4QSY1_9CAUL</name>
<evidence type="ECO:0000256" key="2">
    <source>
        <dbReference type="SAM" id="SignalP"/>
    </source>
</evidence>
<dbReference type="Proteomes" id="UP000006512">
    <property type="component" value="Unassembled WGS sequence"/>
</dbReference>
<dbReference type="AlphaFoldDB" id="F4QSY1"/>
<sequence length="243" mass="26233">MTRRTALVLGLMWGLAAGSAVAANQAPAPDNAKPTILLPNTTSTTEYNPSRGFPDKNGPLSGMLIVIPQSEVEEFNKPSGAERHLNRVSRAEAGAVLAIKLVFVGIETDWDNNVDVVYDLSITAPDGRLYGDEYSSVAGVKGKQGRTQGVYDNRNKVVLMQFEDHDVPGLYTIKAVLRDKVVGRELPLQTQVELIAKASPPTQIPGVTAPDPSAPVTMAPIADPAPQAKPVKKGKKKYRKRRR</sequence>
<gene>
    <name evidence="3" type="ORF">ABI_42740</name>
</gene>
<evidence type="ECO:0000256" key="1">
    <source>
        <dbReference type="SAM" id="MobiDB-lite"/>
    </source>
</evidence>
<protein>
    <submittedName>
        <fullName evidence="3">Uncharacterized protein</fullName>
    </submittedName>
</protein>
<dbReference type="RefSeq" id="WP_006275048.1">
    <property type="nucleotide sequence ID" value="NZ_GL883080.1"/>
</dbReference>
<dbReference type="STRING" id="715226.ABI_42740"/>
<feature type="region of interest" description="Disordered" evidence="1">
    <location>
        <begin position="202"/>
        <end position="243"/>
    </location>
</feature>
<evidence type="ECO:0000313" key="3">
    <source>
        <dbReference type="EMBL" id="EGF89851.1"/>
    </source>
</evidence>
<feature type="region of interest" description="Disordered" evidence="1">
    <location>
        <begin position="25"/>
        <end position="54"/>
    </location>
</feature>
<dbReference type="EMBL" id="GL883080">
    <property type="protein sequence ID" value="EGF89851.1"/>
    <property type="molecule type" value="Genomic_DNA"/>
</dbReference>
<feature type="compositionally biased region" description="Basic residues" evidence="1">
    <location>
        <begin position="230"/>
        <end position="243"/>
    </location>
</feature>
<dbReference type="HOGENOM" id="CLU_1140751_0_0_5"/>
<feature type="compositionally biased region" description="Polar residues" evidence="1">
    <location>
        <begin position="38"/>
        <end position="48"/>
    </location>
</feature>
<dbReference type="OrthoDB" id="8435365at2"/>
<keyword evidence="2" id="KW-0732">Signal</keyword>
<evidence type="ECO:0000313" key="4">
    <source>
        <dbReference type="Proteomes" id="UP000006512"/>
    </source>
</evidence>
<feature type="chain" id="PRO_5003314430" evidence="2">
    <location>
        <begin position="23"/>
        <end position="243"/>
    </location>
</feature>
<keyword evidence="4" id="KW-1185">Reference proteome</keyword>
<feature type="signal peptide" evidence="2">
    <location>
        <begin position="1"/>
        <end position="22"/>
    </location>
</feature>